<protein>
    <submittedName>
        <fullName evidence="2">Uncharacterized protein</fullName>
    </submittedName>
</protein>
<dbReference type="AlphaFoldDB" id="A0A4R8Q2Q8"/>
<feature type="chain" id="PRO_5020349346" evidence="1">
    <location>
        <begin position="19"/>
        <end position="128"/>
    </location>
</feature>
<evidence type="ECO:0000313" key="3">
    <source>
        <dbReference type="Proteomes" id="UP000295083"/>
    </source>
</evidence>
<gene>
    <name evidence="2" type="ORF">C8035_v012181</name>
</gene>
<name>A0A4R8Q2Q8_9PEZI</name>
<proteinExistence type="predicted"/>
<keyword evidence="3" id="KW-1185">Reference proteome</keyword>
<reference evidence="2 3" key="1">
    <citation type="submission" date="2018-11" db="EMBL/GenBank/DDBJ databases">
        <title>Genome sequence and assembly of Colletotrichum spinosum.</title>
        <authorList>
            <person name="Gan P."/>
            <person name="Shirasu K."/>
        </authorList>
    </citation>
    <scope>NUCLEOTIDE SEQUENCE [LARGE SCALE GENOMIC DNA]</scope>
    <source>
        <strain evidence="2 3">CBS 515.97</strain>
    </source>
</reference>
<feature type="signal peptide" evidence="1">
    <location>
        <begin position="1"/>
        <end position="18"/>
    </location>
</feature>
<comment type="caution">
    <text evidence="2">The sequence shown here is derived from an EMBL/GenBank/DDBJ whole genome shotgun (WGS) entry which is preliminary data.</text>
</comment>
<dbReference type="EMBL" id="QAPG01000075">
    <property type="protein sequence ID" value="TDZ32621.1"/>
    <property type="molecule type" value="Genomic_DNA"/>
</dbReference>
<accession>A0A4R8Q2Q8</accession>
<organism evidence="2 3">
    <name type="scientific">Colletotrichum spinosum</name>
    <dbReference type="NCBI Taxonomy" id="1347390"/>
    <lineage>
        <taxon>Eukaryota</taxon>
        <taxon>Fungi</taxon>
        <taxon>Dikarya</taxon>
        <taxon>Ascomycota</taxon>
        <taxon>Pezizomycotina</taxon>
        <taxon>Sordariomycetes</taxon>
        <taxon>Hypocreomycetidae</taxon>
        <taxon>Glomerellales</taxon>
        <taxon>Glomerellaceae</taxon>
        <taxon>Colletotrichum</taxon>
        <taxon>Colletotrichum orbiculare species complex</taxon>
    </lineage>
</organism>
<dbReference type="Proteomes" id="UP000295083">
    <property type="component" value="Unassembled WGS sequence"/>
</dbReference>
<sequence>MQLDLVLILSALVATTEAVTCALAPTVNGQPGFNFNRESNGVWVAKYTGGYAQFAPGGLSNAGALKFVNEARERKIFCVIETPKEERICFWINGRDACETNINIETSFMAVSVSDFPHSRLMLMEAGR</sequence>
<evidence type="ECO:0000256" key="1">
    <source>
        <dbReference type="SAM" id="SignalP"/>
    </source>
</evidence>
<evidence type="ECO:0000313" key="2">
    <source>
        <dbReference type="EMBL" id="TDZ32621.1"/>
    </source>
</evidence>
<keyword evidence="1" id="KW-0732">Signal</keyword>